<evidence type="ECO:0000256" key="2">
    <source>
        <dbReference type="ARBA" id="ARBA00022448"/>
    </source>
</evidence>
<keyword evidence="9" id="KW-1185">Reference proteome</keyword>
<dbReference type="Pfam" id="PF07690">
    <property type="entry name" value="MFS_1"/>
    <property type="match status" value="1"/>
</dbReference>
<dbReference type="Proteomes" id="UP000256328">
    <property type="component" value="Unassembled WGS sequence"/>
</dbReference>
<dbReference type="GO" id="GO:0022857">
    <property type="term" value="F:transmembrane transporter activity"/>
    <property type="evidence" value="ECO:0007669"/>
    <property type="project" value="InterPro"/>
</dbReference>
<protein>
    <recommendedName>
        <fullName evidence="7">Major facilitator superfamily (MFS) profile domain-containing protein</fullName>
    </recommendedName>
</protein>
<keyword evidence="2" id="KW-0813">Transport</keyword>
<feature type="transmembrane region" description="Helical" evidence="6">
    <location>
        <begin position="312"/>
        <end position="331"/>
    </location>
</feature>
<dbReference type="EMBL" id="PDLN01000008">
    <property type="protein sequence ID" value="RDW78254.1"/>
    <property type="molecule type" value="Genomic_DNA"/>
</dbReference>
<feature type="transmembrane region" description="Helical" evidence="6">
    <location>
        <begin position="173"/>
        <end position="193"/>
    </location>
</feature>
<dbReference type="Gene3D" id="1.20.1250.20">
    <property type="entry name" value="MFS general substrate transporter like domains"/>
    <property type="match status" value="2"/>
</dbReference>
<evidence type="ECO:0000256" key="6">
    <source>
        <dbReference type="SAM" id="Phobius"/>
    </source>
</evidence>
<dbReference type="PANTHER" id="PTHR43791:SF101">
    <property type="entry name" value="HIGH-AFFINITY NICOTINIC ACID TRANSPORTER"/>
    <property type="match status" value="1"/>
</dbReference>
<feature type="transmembrane region" description="Helical" evidence="6">
    <location>
        <begin position="143"/>
        <end position="161"/>
    </location>
</feature>
<dbReference type="InterPro" id="IPR020846">
    <property type="entry name" value="MFS_dom"/>
</dbReference>
<dbReference type="PANTHER" id="PTHR43791">
    <property type="entry name" value="PERMEASE-RELATED"/>
    <property type="match status" value="1"/>
</dbReference>
<dbReference type="InterPro" id="IPR011701">
    <property type="entry name" value="MFS"/>
</dbReference>
<dbReference type="PROSITE" id="PS50850">
    <property type="entry name" value="MFS"/>
    <property type="match status" value="1"/>
</dbReference>
<evidence type="ECO:0000256" key="5">
    <source>
        <dbReference type="ARBA" id="ARBA00023136"/>
    </source>
</evidence>
<evidence type="ECO:0000259" key="7">
    <source>
        <dbReference type="PROSITE" id="PS50850"/>
    </source>
</evidence>
<dbReference type="InterPro" id="IPR036259">
    <property type="entry name" value="MFS_trans_sf"/>
</dbReference>
<evidence type="ECO:0000256" key="1">
    <source>
        <dbReference type="ARBA" id="ARBA00004141"/>
    </source>
</evidence>
<evidence type="ECO:0000313" key="8">
    <source>
        <dbReference type="EMBL" id="RDW78254.1"/>
    </source>
</evidence>
<feature type="transmembrane region" description="Helical" evidence="6">
    <location>
        <begin position="398"/>
        <end position="418"/>
    </location>
</feature>
<organism evidence="8 9">
    <name type="scientific">Coleophoma crateriformis</name>
    <dbReference type="NCBI Taxonomy" id="565419"/>
    <lineage>
        <taxon>Eukaryota</taxon>
        <taxon>Fungi</taxon>
        <taxon>Dikarya</taxon>
        <taxon>Ascomycota</taxon>
        <taxon>Pezizomycotina</taxon>
        <taxon>Leotiomycetes</taxon>
        <taxon>Helotiales</taxon>
        <taxon>Dermateaceae</taxon>
        <taxon>Coleophoma</taxon>
    </lineage>
</organism>
<dbReference type="FunFam" id="1.20.1250.20:FF:000018">
    <property type="entry name" value="MFS transporter permease"/>
    <property type="match status" value="1"/>
</dbReference>
<feature type="transmembrane region" description="Helical" evidence="6">
    <location>
        <begin position="112"/>
        <end position="131"/>
    </location>
</feature>
<feature type="transmembrane region" description="Helical" evidence="6">
    <location>
        <begin position="83"/>
        <end position="105"/>
    </location>
</feature>
<feature type="transmembrane region" description="Helical" evidence="6">
    <location>
        <begin position="42"/>
        <end position="59"/>
    </location>
</feature>
<dbReference type="OrthoDB" id="2962993at2759"/>
<comment type="subcellular location">
    <subcellularLocation>
        <location evidence="1">Membrane</location>
        <topology evidence="1">Multi-pass membrane protein</topology>
    </subcellularLocation>
</comment>
<evidence type="ECO:0000313" key="9">
    <source>
        <dbReference type="Proteomes" id="UP000256328"/>
    </source>
</evidence>
<comment type="caution">
    <text evidence="8">The sequence shown here is derived from an EMBL/GenBank/DDBJ whole genome shotgun (WGS) entry which is preliminary data.</text>
</comment>
<dbReference type="SUPFAM" id="SSF103473">
    <property type="entry name" value="MFS general substrate transporter"/>
    <property type="match status" value="1"/>
</dbReference>
<proteinExistence type="predicted"/>
<dbReference type="FunFam" id="1.20.1250.20:FF:000013">
    <property type="entry name" value="MFS general substrate transporter"/>
    <property type="match status" value="1"/>
</dbReference>
<keyword evidence="3 6" id="KW-0812">Transmembrane</keyword>
<keyword evidence="5 6" id="KW-0472">Membrane</keyword>
<dbReference type="GO" id="GO:0016020">
    <property type="term" value="C:membrane"/>
    <property type="evidence" value="ECO:0007669"/>
    <property type="project" value="UniProtKB-SubCell"/>
</dbReference>
<evidence type="ECO:0000256" key="3">
    <source>
        <dbReference type="ARBA" id="ARBA00022692"/>
    </source>
</evidence>
<feature type="transmembrane region" description="Helical" evidence="6">
    <location>
        <begin position="275"/>
        <end position="292"/>
    </location>
</feature>
<name>A0A3D8RWN6_9HELO</name>
<evidence type="ECO:0000256" key="4">
    <source>
        <dbReference type="ARBA" id="ARBA00022989"/>
    </source>
</evidence>
<keyword evidence="4 6" id="KW-1133">Transmembrane helix</keyword>
<feature type="domain" description="Major facilitator superfamily (MFS) profile" evidence="7">
    <location>
        <begin position="46"/>
        <end position="458"/>
    </location>
</feature>
<feature type="transmembrane region" description="Helical" evidence="6">
    <location>
        <begin position="338"/>
        <end position="358"/>
    </location>
</feature>
<feature type="transmembrane region" description="Helical" evidence="6">
    <location>
        <begin position="364"/>
        <end position="386"/>
    </location>
</feature>
<feature type="transmembrane region" description="Helical" evidence="6">
    <location>
        <begin position="430"/>
        <end position="454"/>
    </location>
</feature>
<dbReference type="AlphaFoldDB" id="A0A3D8RWN6"/>
<reference evidence="8 9" key="1">
    <citation type="journal article" date="2018" name="IMA Fungus">
        <title>IMA Genome-F 9: Draft genome sequence of Annulohypoxylon stygium, Aspergillus mulundensis, Berkeleyomyces basicola (syn. Thielaviopsis basicola), Ceratocystis smalleyi, two Cercospora beticola strains, Coleophoma cylindrospora, Fusarium fracticaudum, Phialophora cf. hyalina, and Morchella septimelata.</title>
        <authorList>
            <person name="Wingfield B.D."/>
            <person name="Bills G.F."/>
            <person name="Dong Y."/>
            <person name="Huang W."/>
            <person name="Nel W.J."/>
            <person name="Swalarsk-Parry B.S."/>
            <person name="Vaghefi N."/>
            <person name="Wilken P.M."/>
            <person name="An Z."/>
            <person name="de Beer Z.W."/>
            <person name="De Vos L."/>
            <person name="Chen L."/>
            <person name="Duong T.A."/>
            <person name="Gao Y."/>
            <person name="Hammerbacher A."/>
            <person name="Kikkert J.R."/>
            <person name="Li Y."/>
            <person name="Li H."/>
            <person name="Li K."/>
            <person name="Li Q."/>
            <person name="Liu X."/>
            <person name="Ma X."/>
            <person name="Naidoo K."/>
            <person name="Pethybridge S.J."/>
            <person name="Sun J."/>
            <person name="Steenkamp E.T."/>
            <person name="van der Nest M.A."/>
            <person name="van Wyk S."/>
            <person name="Wingfield M.J."/>
            <person name="Xiong C."/>
            <person name="Yue Q."/>
            <person name="Zhang X."/>
        </authorList>
    </citation>
    <scope>NUCLEOTIDE SEQUENCE [LARGE SCALE GENOMIC DNA]</scope>
    <source>
        <strain evidence="8 9">BP5796</strain>
    </source>
</reference>
<sequence>MSAVEEKAATQSPTISTGKEAIDGTSEQYIDPIKERKMMWKFDIYCIGLMGLFYMLANLDRSNIGNANIAGMPTDLGLVGNQYGTSVSLLYATYVTLETPVAILLKIIGPKYLLSFIAFSWGCVTLGMGFIENWWGLYLCRLLLGFFEAGLIPCIDVYIGIVYKKSERGKRSALIFAFSALSSAFGGLLAYGLTQIQGPGNFQGWRWLFIVEAILTVVVVPAFLWLFPQNPRTAWFLTEEEKCMMDLRYALDPHWGVDEEFSWSSVLSAFVDPKWYAFVVFQFSVDISLYGFTTFLPKIITGMGYSSVNANLLTVPIYIWGLIWFCFVAWMSDKSQRGYWIGGPLLCLVIGYAILISVDSVGARYFACFIVVMGIYPTTGMSLMWLNDNVSNHFKRATMIGATLTCANTAGVAVGQVFTTDSAPRYIKGLSISLGLTVLAGLMVILLVVGMNVVNKRRETRIQEALAAGTPLPDEPEKGDLNVYFRYST</sequence>
<gene>
    <name evidence="8" type="ORF">BP5796_06106</name>
</gene>
<feature type="transmembrane region" description="Helical" evidence="6">
    <location>
        <begin position="205"/>
        <end position="227"/>
    </location>
</feature>
<accession>A0A3D8RWN6</accession>